<dbReference type="OrthoDB" id="5176891at2"/>
<dbReference type="Proteomes" id="UP000325787">
    <property type="component" value="Chromosome"/>
</dbReference>
<organism evidence="2 3">
    <name type="scientific">Saccharothrix syringae</name>
    <name type="common">Nocardiopsis syringae</name>
    <dbReference type="NCBI Taxonomy" id="103733"/>
    <lineage>
        <taxon>Bacteria</taxon>
        <taxon>Bacillati</taxon>
        <taxon>Actinomycetota</taxon>
        <taxon>Actinomycetes</taxon>
        <taxon>Pseudonocardiales</taxon>
        <taxon>Pseudonocardiaceae</taxon>
        <taxon>Saccharothrix</taxon>
    </lineage>
</organism>
<feature type="region of interest" description="Disordered" evidence="1">
    <location>
        <begin position="291"/>
        <end position="315"/>
    </location>
</feature>
<accession>A0A5Q0H3P0</accession>
<evidence type="ECO:0000313" key="3">
    <source>
        <dbReference type="Proteomes" id="UP000325787"/>
    </source>
</evidence>
<reference evidence="3" key="1">
    <citation type="journal article" date="2021" name="Curr. Microbiol.">
        <title>Complete genome of nocamycin-producing strain Saccharothrix syringae NRRL B-16468 reveals the biosynthetic potential for secondary metabolites.</title>
        <authorList>
            <person name="Mo X."/>
            <person name="Yang S."/>
        </authorList>
    </citation>
    <scope>NUCLEOTIDE SEQUENCE [LARGE SCALE GENOMIC DNA]</scope>
    <source>
        <strain evidence="3">ATCC 51364 / DSM 43886 / JCM 6844 / KCTC 9398 / NBRC 14523 / NRRL B-16468 / INA 2240</strain>
    </source>
</reference>
<evidence type="ECO:0000256" key="1">
    <source>
        <dbReference type="SAM" id="MobiDB-lite"/>
    </source>
</evidence>
<dbReference type="InterPro" id="IPR029032">
    <property type="entry name" value="AhpD-like"/>
</dbReference>
<dbReference type="AlphaFoldDB" id="A0A5Q0H3P0"/>
<gene>
    <name evidence="2" type="ORF">EKG83_26615</name>
</gene>
<dbReference type="SUPFAM" id="SSF69118">
    <property type="entry name" value="AhpD-like"/>
    <property type="match status" value="2"/>
</dbReference>
<keyword evidence="3" id="KW-1185">Reference proteome</keyword>
<proteinExistence type="predicted"/>
<dbReference type="Gene3D" id="1.20.1290.10">
    <property type="entry name" value="AhpD-like"/>
    <property type="match status" value="1"/>
</dbReference>
<name>A0A5Q0H3P0_SACSY</name>
<protein>
    <submittedName>
        <fullName evidence="2">Uncharacterized protein</fullName>
    </submittedName>
</protein>
<sequence>MTDELVLPTTGTRVPPLPRARMNAEVEAAYELSIATWGIPSNLFRTMAHHPALAITEVPYANSVIFDAGVLTDIPNPDTDQGGTVRYPTSGFLDRVTKELVINVVSLLNRSRYSITHHTVIGYNTLSELLPDPDPDTRAQLAEAMLLHLVDDQGTPTFDRPGAPPYTDLHLACLRLAAATQANPHGITDDQVRDTHRTLLDHAPAAITAHGLDQYPGTDTPAYHNAYATGMLVELTWLTVHFSGLLNVWFTVLHTFDEASVTDDEIDFITVYNTTVPATIRRRNNALLGPTGWGDHPLNGTGPQSAVSSVEALTP</sequence>
<evidence type="ECO:0000313" key="2">
    <source>
        <dbReference type="EMBL" id="QFZ20504.1"/>
    </source>
</evidence>
<dbReference type="EMBL" id="CP034550">
    <property type="protein sequence ID" value="QFZ20504.1"/>
    <property type="molecule type" value="Genomic_DNA"/>
</dbReference>
<dbReference type="KEGG" id="ssyi:EKG83_26615"/>
<dbReference type="RefSeq" id="WP_033435421.1">
    <property type="nucleotide sequence ID" value="NZ_CP034550.1"/>
</dbReference>